<dbReference type="EMBL" id="OBEI01000001">
    <property type="protein sequence ID" value="SNZ03362.1"/>
    <property type="molecule type" value="Genomic_DNA"/>
</dbReference>
<name>A0A285N1N1_9AQUI</name>
<keyword evidence="1" id="KW-1133">Transmembrane helix</keyword>
<dbReference type="RefSeq" id="WP_096999550.1">
    <property type="nucleotide sequence ID" value="NZ_OBEI01000001.1"/>
</dbReference>
<evidence type="ECO:0000313" key="2">
    <source>
        <dbReference type="EMBL" id="SNZ03362.1"/>
    </source>
</evidence>
<dbReference type="AlphaFoldDB" id="A0A285N1N1"/>
<organism evidence="2 3">
    <name type="scientific">Persephonella hydrogeniphila</name>
    <dbReference type="NCBI Taxonomy" id="198703"/>
    <lineage>
        <taxon>Bacteria</taxon>
        <taxon>Pseudomonadati</taxon>
        <taxon>Aquificota</taxon>
        <taxon>Aquificia</taxon>
        <taxon>Aquificales</taxon>
        <taxon>Hydrogenothermaceae</taxon>
        <taxon>Persephonella</taxon>
    </lineage>
</organism>
<reference evidence="3" key="1">
    <citation type="submission" date="2017-09" db="EMBL/GenBank/DDBJ databases">
        <authorList>
            <person name="Varghese N."/>
            <person name="Submissions S."/>
        </authorList>
    </citation>
    <scope>NUCLEOTIDE SEQUENCE [LARGE SCALE GENOMIC DNA]</scope>
    <source>
        <strain evidence="3">DSM 15103</strain>
    </source>
</reference>
<dbReference type="OrthoDB" id="10175at2"/>
<dbReference type="Proteomes" id="UP000219036">
    <property type="component" value="Unassembled WGS sequence"/>
</dbReference>
<accession>A0A285N1N1</accession>
<evidence type="ECO:0000256" key="1">
    <source>
        <dbReference type="SAM" id="Phobius"/>
    </source>
</evidence>
<gene>
    <name evidence="2" type="ORF">SAMN06265182_0361</name>
</gene>
<proteinExistence type="predicted"/>
<sequence>MDKNINLKIKLSRIYRIKKDLINELNRLRSDLSEIVKNLYTTESVPESAEFASIFRDFEYSRLSKIITEYVNTLEKPQSGEPEEIFEKEVENIRTVINGITVELSNTIKKINQYIQKISGNGEELSLEKFIYQLRSKLEKSIDRELKKEIKPDLDKLKEKLHYLYRYEDYGSIMNFLKTYEREVNIYLSQKGVEKLEKIFQRYKEEFIKELSRYLSSYIKSQQSRQKIIQEVIEIFEDINIKNLTVTYTLPNINKYFAGLAQNTGMLDIIVGNIESPRFIGIAVVGTLVFLSGFFMPLPEGVKEITVLSGLAIIIYAFFDSAFFNKYYMKKYIKEVRESIKEEILDSTDNILSKMKEKMIRLSMKAEAIIIASIKRETKAVRDFENFLINLRNAIERYIFKVSNIRKELELELSEED</sequence>
<feature type="transmembrane region" description="Helical" evidence="1">
    <location>
        <begin position="305"/>
        <end position="324"/>
    </location>
</feature>
<keyword evidence="3" id="KW-1185">Reference proteome</keyword>
<keyword evidence="1" id="KW-0812">Transmembrane</keyword>
<feature type="transmembrane region" description="Helical" evidence="1">
    <location>
        <begin position="279"/>
        <end position="299"/>
    </location>
</feature>
<keyword evidence="1" id="KW-0472">Membrane</keyword>
<evidence type="ECO:0000313" key="3">
    <source>
        <dbReference type="Proteomes" id="UP000219036"/>
    </source>
</evidence>
<protein>
    <submittedName>
        <fullName evidence="2">Uncharacterized protein</fullName>
    </submittedName>
</protein>